<dbReference type="SMART" id="SM00406">
    <property type="entry name" value="IGv"/>
    <property type="match status" value="1"/>
</dbReference>
<dbReference type="InterPro" id="IPR007110">
    <property type="entry name" value="Ig-like_dom"/>
</dbReference>
<dbReference type="InterPro" id="IPR003599">
    <property type="entry name" value="Ig_sub"/>
</dbReference>
<sequence length="168" mass="19119">MTLCLNLLFFLVLLGGGQSQVKFVKSGGDVRRTGESLCLSCQALGFTFRNHEMSWVKQAPGKGFKWVAMIHSSSATIYYSDKVKGRFTTSRDNAKSQLYLQMNNLKPEDTAVYYCARDTVRGSESEACQEISLLLSIFHIFSVVPFYFFKYCQSHSFLQVMHFPLLLH</sequence>
<dbReference type="InterPro" id="IPR013783">
    <property type="entry name" value="Ig-like_fold"/>
</dbReference>
<evidence type="ECO:0000256" key="3">
    <source>
        <dbReference type="ARBA" id="ARBA00043265"/>
    </source>
</evidence>
<dbReference type="GO" id="GO:0002250">
    <property type="term" value="P:adaptive immune response"/>
    <property type="evidence" value="ECO:0007669"/>
    <property type="project" value="UniProtKB-KW"/>
</dbReference>
<evidence type="ECO:0000259" key="5">
    <source>
        <dbReference type="PROSITE" id="PS50835"/>
    </source>
</evidence>
<organism evidence="6 7">
    <name type="scientific">Naja naja</name>
    <name type="common">Indian cobra</name>
    <dbReference type="NCBI Taxonomy" id="35670"/>
    <lineage>
        <taxon>Eukaryota</taxon>
        <taxon>Metazoa</taxon>
        <taxon>Chordata</taxon>
        <taxon>Craniata</taxon>
        <taxon>Vertebrata</taxon>
        <taxon>Euteleostomi</taxon>
        <taxon>Lepidosauria</taxon>
        <taxon>Squamata</taxon>
        <taxon>Bifurcata</taxon>
        <taxon>Unidentata</taxon>
        <taxon>Episquamata</taxon>
        <taxon>Toxicofera</taxon>
        <taxon>Serpentes</taxon>
        <taxon>Colubroidea</taxon>
        <taxon>Elapidae</taxon>
        <taxon>Elapinae</taxon>
        <taxon>Naja</taxon>
    </lineage>
</organism>
<keyword evidence="4" id="KW-0732">Signal</keyword>
<keyword evidence="1" id="KW-0391">Immunity</keyword>
<evidence type="ECO:0000256" key="1">
    <source>
        <dbReference type="ARBA" id="ARBA00022859"/>
    </source>
</evidence>
<dbReference type="PANTHER" id="PTHR23266">
    <property type="entry name" value="IMMUNOGLOBULIN HEAVY CHAIN"/>
    <property type="match status" value="1"/>
</dbReference>
<dbReference type="SUPFAM" id="SSF48726">
    <property type="entry name" value="Immunoglobulin"/>
    <property type="match status" value="1"/>
</dbReference>
<dbReference type="PROSITE" id="PS50835">
    <property type="entry name" value="IG_LIKE"/>
    <property type="match status" value="1"/>
</dbReference>
<evidence type="ECO:0000313" key="7">
    <source>
        <dbReference type="Proteomes" id="UP000694559"/>
    </source>
</evidence>
<reference evidence="6" key="2">
    <citation type="submission" date="2025-09" db="UniProtKB">
        <authorList>
            <consortium name="Ensembl"/>
        </authorList>
    </citation>
    <scope>IDENTIFICATION</scope>
</reference>
<dbReference type="SMART" id="SM00409">
    <property type="entry name" value="IG"/>
    <property type="match status" value="1"/>
</dbReference>
<protein>
    <recommendedName>
        <fullName evidence="5">Ig-like domain-containing protein</fullName>
    </recommendedName>
</protein>
<dbReference type="Pfam" id="PF07686">
    <property type="entry name" value="V-set"/>
    <property type="match status" value="1"/>
</dbReference>
<feature type="signal peptide" evidence="4">
    <location>
        <begin position="1"/>
        <end position="19"/>
    </location>
</feature>
<dbReference type="Proteomes" id="UP000694559">
    <property type="component" value="Unplaced"/>
</dbReference>
<dbReference type="GO" id="GO:0005576">
    <property type="term" value="C:extracellular region"/>
    <property type="evidence" value="ECO:0007669"/>
    <property type="project" value="UniProtKB-ARBA"/>
</dbReference>
<feature type="chain" id="PRO_5034930414" description="Ig-like domain-containing protein" evidence="4">
    <location>
        <begin position="20"/>
        <end position="168"/>
    </location>
</feature>
<dbReference type="InterPro" id="IPR036179">
    <property type="entry name" value="Ig-like_dom_sf"/>
</dbReference>
<dbReference type="GeneTree" id="ENSGT01050000244936"/>
<dbReference type="AlphaFoldDB" id="A0A8C6X619"/>
<evidence type="ECO:0000313" key="6">
    <source>
        <dbReference type="Ensembl" id="ENSNNAP00000009487.1"/>
    </source>
</evidence>
<evidence type="ECO:0000256" key="2">
    <source>
        <dbReference type="ARBA" id="ARBA00023130"/>
    </source>
</evidence>
<evidence type="ECO:0000256" key="4">
    <source>
        <dbReference type="SAM" id="SignalP"/>
    </source>
</evidence>
<accession>A0A8C6X619</accession>
<reference evidence="6" key="1">
    <citation type="submission" date="2025-08" db="UniProtKB">
        <authorList>
            <consortium name="Ensembl"/>
        </authorList>
    </citation>
    <scope>IDENTIFICATION</scope>
</reference>
<dbReference type="FunFam" id="2.60.40.10:FF:002198">
    <property type="entry name" value="Immunoglobulin heavy variable 5-2"/>
    <property type="match status" value="1"/>
</dbReference>
<dbReference type="OrthoDB" id="9905174at2759"/>
<dbReference type="Gene3D" id="2.60.40.10">
    <property type="entry name" value="Immunoglobulins"/>
    <property type="match status" value="1"/>
</dbReference>
<proteinExistence type="predicted"/>
<keyword evidence="7" id="KW-1185">Reference proteome</keyword>
<name>A0A8C6X619_NAJNA</name>
<dbReference type="InterPro" id="IPR050199">
    <property type="entry name" value="IgHV"/>
</dbReference>
<dbReference type="InterPro" id="IPR013106">
    <property type="entry name" value="Ig_V-set"/>
</dbReference>
<feature type="domain" description="Ig-like" evidence="5">
    <location>
        <begin position="34"/>
        <end position="132"/>
    </location>
</feature>
<keyword evidence="2" id="KW-1064">Adaptive immunity</keyword>
<dbReference type="GO" id="GO:0019814">
    <property type="term" value="C:immunoglobulin complex"/>
    <property type="evidence" value="ECO:0007669"/>
    <property type="project" value="UniProtKB-KW"/>
</dbReference>
<keyword evidence="3" id="KW-1280">Immunoglobulin</keyword>
<dbReference type="Ensembl" id="ENSNNAT00000009949.1">
    <property type="protein sequence ID" value="ENSNNAP00000009487.1"/>
    <property type="gene ID" value="ENSNNAG00000006341.1"/>
</dbReference>
<dbReference type="OMA" id="RWEPRHK"/>